<dbReference type="EMBL" id="SMJW01000382">
    <property type="protein sequence ID" value="TDC03540.1"/>
    <property type="molecule type" value="Genomic_DNA"/>
</dbReference>
<dbReference type="OrthoDB" id="9800167at2"/>
<keyword evidence="8 16" id="KW-0560">Oxidoreductase</keyword>
<comment type="miscellaneous">
    <text evidence="16">The active site is a redox-active disulfide bond.</text>
</comment>
<name>A0A4R4N8N2_9ACTN</name>
<dbReference type="FunFam" id="3.30.390.30:FF:000001">
    <property type="entry name" value="Dihydrolipoyl dehydrogenase"/>
    <property type="match status" value="1"/>
</dbReference>
<evidence type="ECO:0000256" key="6">
    <source>
        <dbReference type="ARBA" id="ARBA00022630"/>
    </source>
</evidence>
<feature type="domain" description="Pyridine nucleotide-disulphide oxidoreductase dimerisation" evidence="18">
    <location>
        <begin position="378"/>
        <end position="484"/>
    </location>
</feature>
<evidence type="ECO:0000313" key="21">
    <source>
        <dbReference type="Proteomes" id="UP000295431"/>
    </source>
</evidence>
<dbReference type="Gene3D" id="3.30.390.30">
    <property type="match status" value="1"/>
</dbReference>
<feature type="active site" description="Proton acceptor" evidence="13">
    <location>
        <position position="474"/>
    </location>
</feature>
<evidence type="ECO:0000256" key="2">
    <source>
        <dbReference type="ARBA" id="ARBA00007532"/>
    </source>
</evidence>
<dbReference type="InterPro" id="IPR023753">
    <property type="entry name" value="FAD/NAD-binding_dom"/>
</dbReference>
<evidence type="ECO:0000256" key="7">
    <source>
        <dbReference type="ARBA" id="ARBA00022827"/>
    </source>
</evidence>
<dbReference type="AlphaFoldDB" id="A0A4R4N8N2"/>
<dbReference type="GO" id="GO:0050660">
    <property type="term" value="F:flavin adenine dinucleotide binding"/>
    <property type="evidence" value="ECO:0007669"/>
    <property type="project" value="InterPro"/>
</dbReference>
<accession>A0A4R4N8N2</accession>
<dbReference type="GO" id="GO:0006103">
    <property type="term" value="P:2-oxoglutarate metabolic process"/>
    <property type="evidence" value="ECO:0007669"/>
    <property type="project" value="TreeGrafter"/>
</dbReference>
<evidence type="ECO:0000256" key="9">
    <source>
        <dbReference type="ARBA" id="ARBA00023027"/>
    </source>
</evidence>
<evidence type="ECO:0000256" key="10">
    <source>
        <dbReference type="ARBA" id="ARBA00023157"/>
    </source>
</evidence>
<evidence type="ECO:0000256" key="11">
    <source>
        <dbReference type="ARBA" id="ARBA00023284"/>
    </source>
</evidence>
<dbReference type="PRINTS" id="PR00411">
    <property type="entry name" value="PNDRDTASEI"/>
</dbReference>
<keyword evidence="9 14" id="KW-0520">NAD</keyword>
<evidence type="ECO:0000256" key="14">
    <source>
        <dbReference type="PIRSR" id="PIRSR000350-3"/>
    </source>
</evidence>
<evidence type="ECO:0000259" key="18">
    <source>
        <dbReference type="Pfam" id="PF02852"/>
    </source>
</evidence>
<dbReference type="Proteomes" id="UP000295431">
    <property type="component" value="Unassembled WGS sequence"/>
</dbReference>
<evidence type="ECO:0000259" key="19">
    <source>
        <dbReference type="Pfam" id="PF07992"/>
    </source>
</evidence>
<feature type="disulfide bond" description="Redox-active" evidence="15">
    <location>
        <begin position="78"/>
        <end position="83"/>
    </location>
</feature>
<dbReference type="PIRSF" id="PIRSF000350">
    <property type="entry name" value="Mercury_reductase_MerA"/>
    <property type="match status" value="1"/>
</dbReference>
<feature type="binding site" evidence="14">
    <location>
        <position position="343"/>
    </location>
    <ligand>
        <name>FAD</name>
        <dbReference type="ChEBI" id="CHEBI:57692"/>
    </ligand>
</feature>
<feature type="binding site" evidence="14">
    <location>
        <position position="150"/>
    </location>
    <ligand>
        <name>FAD</name>
        <dbReference type="ChEBI" id="CHEBI:57692"/>
    </ligand>
</feature>
<evidence type="ECO:0000256" key="8">
    <source>
        <dbReference type="ARBA" id="ARBA00023002"/>
    </source>
</evidence>
<feature type="compositionally biased region" description="Basic and acidic residues" evidence="17">
    <location>
        <begin position="12"/>
        <end position="33"/>
    </location>
</feature>
<comment type="caution">
    <text evidence="20">The sequence shown here is derived from an EMBL/GenBank/DDBJ whole genome shotgun (WGS) entry which is preliminary data.</text>
</comment>
<evidence type="ECO:0000256" key="5">
    <source>
        <dbReference type="ARBA" id="ARBA00022490"/>
    </source>
</evidence>
<feature type="domain" description="FAD/NAD(P)-binding" evidence="19">
    <location>
        <begin position="40"/>
        <end position="358"/>
    </location>
</feature>
<dbReference type="PROSITE" id="PS00076">
    <property type="entry name" value="PYRIDINE_REDOX_1"/>
    <property type="match status" value="1"/>
</dbReference>
<dbReference type="InterPro" id="IPR012999">
    <property type="entry name" value="Pyr_OxRdtase_I_AS"/>
</dbReference>
<dbReference type="InterPro" id="IPR016156">
    <property type="entry name" value="FAD/NAD-linked_Rdtase_dimer_sf"/>
</dbReference>
<keyword evidence="11 16" id="KW-0676">Redox-active center</keyword>
<evidence type="ECO:0000256" key="1">
    <source>
        <dbReference type="ARBA" id="ARBA00004496"/>
    </source>
</evidence>
<dbReference type="InterPro" id="IPR036188">
    <property type="entry name" value="FAD/NAD-bd_sf"/>
</dbReference>
<dbReference type="PRINTS" id="PR00368">
    <property type="entry name" value="FADPNR"/>
</dbReference>
<dbReference type="Gene3D" id="3.50.50.60">
    <property type="entry name" value="FAD/NAD(P)-binding domain"/>
    <property type="match status" value="2"/>
</dbReference>
<feature type="region of interest" description="Disordered" evidence="17">
    <location>
        <begin position="1"/>
        <end position="34"/>
    </location>
</feature>
<dbReference type="PANTHER" id="PTHR22912">
    <property type="entry name" value="DISULFIDE OXIDOREDUCTASE"/>
    <property type="match status" value="1"/>
</dbReference>
<protein>
    <recommendedName>
        <fullName evidence="4 16">Dihydrolipoyl dehydrogenase</fullName>
        <ecNumber evidence="3 16">1.8.1.4</ecNumber>
    </recommendedName>
</protein>
<reference evidence="20 21" key="1">
    <citation type="submission" date="2019-03" db="EMBL/GenBank/DDBJ databases">
        <title>Draft genome sequences of novel Actinobacteria.</title>
        <authorList>
            <person name="Sahin N."/>
            <person name="Ay H."/>
            <person name="Saygin H."/>
        </authorList>
    </citation>
    <scope>NUCLEOTIDE SEQUENCE [LARGE SCALE GENOMIC DNA]</scope>
    <source>
        <strain evidence="20 21">DSM 45347</strain>
    </source>
</reference>
<dbReference type="PANTHER" id="PTHR22912:SF217">
    <property type="entry name" value="DIHYDROLIPOYL DEHYDROGENASE"/>
    <property type="match status" value="1"/>
</dbReference>
<comment type="catalytic activity">
    <reaction evidence="12 16">
        <text>N(6)-[(R)-dihydrolipoyl]-L-lysyl-[protein] + NAD(+) = N(6)-[(R)-lipoyl]-L-lysyl-[protein] + NADH + H(+)</text>
        <dbReference type="Rhea" id="RHEA:15045"/>
        <dbReference type="Rhea" id="RHEA-COMP:10474"/>
        <dbReference type="Rhea" id="RHEA-COMP:10475"/>
        <dbReference type="ChEBI" id="CHEBI:15378"/>
        <dbReference type="ChEBI" id="CHEBI:57540"/>
        <dbReference type="ChEBI" id="CHEBI:57945"/>
        <dbReference type="ChEBI" id="CHEBI:83099"/>
        <dbReference type="ChEBI" id="CHEBI:83100"/>
        <dbReference type="EC" id="1.8.1.4"/>
    </reaction>
</comment>
<dbReference type="Pfam" id="PF07992">
    <property type="entry name" value="Pyr_redox_2"/>
    <property type="match status" value="1"/>
</dbReference>
<keyword evidence="5" id="KW-0963">Cytoplasm</keyword>
<feature type="compositionally biased region" description="Basic residues" evidence="17">
    <location>
        <begin position="1"/>
        <end position="11"/>
    </location>
</feature>
<dbReference type="EC" id="1.8.1.4" evidence="3 16"/>
<keyword evidence="7 14" id="KW-0274">FAD</keyword>
<gene>
    <name evidence="20" type="primary">lpdA</name>
    <name evidence="20" type="ORF">E1284_38090</name>
</gene>
<dbReference type="InterPro" id="IPR001100">
    <property type="entry name" value="Pyr_nuc-diS_OxRdtase"/>
</dbReference>
<evidence type="ECO:0000256" key="4">
    <source>
        <dbReference type="ARBA" id="ARBA00016961"/>
    </source>
</evidence>
<evidence type="ECO:0000256" key="13">
    <source>
        <dbReference type="PIRSR" id="PIRSR000350-2"/>
    </source>
</evidence>
<dbReference type="NCBIfam" id="TIGR01350">
    <property type="entry name" value="lipoamide_DH"/>
    <property type="match status" value="1"/>
</dbReference>
<feature type="binding site" evidence="14">
    <location>
        <begin position="179"/>
        <end position="181"/>
    </location>
    <ligand>
        <name>FAD</name>
        <dbReference type="ChEBI" id="CHEBI:57692"/>
    </ligand>
</feature>
<feature type="binding site" evidence="14">
    <location>
        <position position="303"/>
    </location>
    <ligand>
        <name>NAD(+)</name>
        <dbReference type="ChEBI" id="CHEBI:57540"/>
    </ligand>
</feature>
<evidence type="ECO:0000256" key="16">
    <source>
        <dbReference type="RuleBase" id="RU003692"/>
    </source>
</evidence>
<comment type="similarity">
    <text evidence="2 16">Belongs to the class-I pyridine nucleotide-disulfide oxidoreductase family.</text>
</comment>
<keyword evidence="21" id="KW-1185">Reference proteome</keyword>
<dbReference type="GO" id="GO:0005737">
    <property type="term" value="C:cytoplasm"/>
    <property type="evidence" value="ECO:0007669"/>
    <property type="project" value="UniProtKB-SubCell"/>
</dbReference>
<keyword evidence="6 16" id="KW-0285">Flavoprotein</keyword>
<evidence type="ECO:0000256" key="3">
    <source>
        <dbReference type="ARBA" id="ARBA00012608"/>
    </source>
</evidence>
<evidence type="ECO:0000256" key="15">
    <source>
        <dbReference type="PIRSR" id="PIRSR000350-4"/>
    </source>
</evidence>
<evidence type="ECO:0000313" key="20">
    <source>
        <dbReference type="EMBL" id="TDC03540.1"/>
    </source>
</evidence>
<organism evidence="20 21">
    <name type="scientific">Actinomadura bangladeshensis</name>
    <dbReference type="NCBI Taxonomy" id="453573"/>
    <lineage>
        <taxon>Bacteria</taxon>
        <taxon>Bacillati</taxon>
        <taxon>Actinomycetota</taxon>
        <taxon>Actinomycetes</taxon>
        <taxon>Streptosporangiales</taxon>
        <taxon>Thermomonosporaceae</taxon>
        <taxon>Actinomadura</taxon>
    </lineage>
</organism>
<evidence type="ECO:0000256" key="12">
    <source>
        <dbReference type="ARBA" id="ARBA00049187"/>
    </source>
</evidence>
<comment type="cofactor">
    <cofactor evidence="14 16">
        <name>FAD</name>
        <dbReference type="ChEBI" id="CHEBI:57692"/>
    </cofactor>
    <text evidence="14 16">Binds 1 FAD per subunit.</text>
</comment>
<comment type="subcellular location">
    <subcellularLocation>
        <location evidence="1">Cytoplasm</location>
    </subcellularLocation>
</comment>
<dbReference type="InterPro" id="IPR006258">
    <property type="entry name" value="Lipoamide_DH"/>
</dbReference>
<evidence type="ECO:0000256" key="17">
    <source>
        <dbReference type="SAM" id="MobiDB-lite"/>
    </source>
</evidence>
<keyword evidence="10" id="KW-1015">Disulfide bond</keyword>
<feature type="binding site" evidence="14">
    <location>
        <position position="239"/>
    </location>
    <ligand>
        <name>NAD(+)</name>
        <dbReference type="ChEBI" id="CHEBI:57540"/>
    </ligand>
</feature>
<feature type="binding site" evidence="14">
    <location>
        <begin position="216"/>
        <end position="223"/>
    </location>
    <ligand>
        <name>NAD(+)</name>
        <dbReference type="ChEBI" id="CHEBI:57540"/>
    </ligand>
</feature>
<dbReference type="GO" id="GO:0004148">
    <property type="term" value="F:dihydrolipoyl dehydrogenase (NADH) activity"/>
    <property type="evidence" value="ECO:0007669"/>
    <property type="project" value="UniProtKB-EC"/>
</dbReference>
<proteinExistence type="inferred from homology"/>
<dbReference type="InterPro" id="IPR050151">
    <property type="entry name" value="Class-I_Pyr_Nuc-Dis_Oxidored"/>
</dbReference>
<dbReference type="Pfam" id="PF02852">
    <property type="entry name" value="Pyr_redox_dim"/>
    <property type="match status" value="1"/>
</dbReference>
<dbReference type="InterPro" id="IPR004099">
    <property type="entry name" value="Pyr_nucl-diS_OxRdtase_dimer"/>
</dbReference>
<feature type="binding site" evidence="14">
    <location>
        <position position="87"/>
    </location>
    <ligand>
        <name>FAD</name>
        <dbReference type="ChEBI" id="CHEBI:57692"/>
    </ligand>
</feature>
<dbReference type="SUPFAM" id="SSF51905">
    <property type="entry name" value="FAD/NAD(P)-binding domain"/>
    <property type="match status" value="1"/>
</dbReference>
<dbReference type="SUPFAM" id="SSF55424">
    <property type="entry name" value="FAD/NAD-linked reductases, dimerisation (C-terminal) domain"/>
    <property type="match status" value="1"/>
</dbReference>
<keyword evidence="14" id="KW-0547">Nucleotide-binding</keyword>
<sequence>MAAGARRRCAPHRPEGSGRRDPRGAATGERERPVANNGPFDIVVLGAGSGGYACALRAAELGRSVALIEREESLGGTCLNRGCIPTKALLHAAEVADHARDAAQFGVKAAFEGIDVAGVNAYKDKVVSTTVKGLTGLIKSRGIEVVHGTGRLTGPTTVEVTAPGGETTVIEAGHIVLGTGSQPKSLPGLEIDGERVISSDHALRLEHVPASVVILGGGVIGVEFASVWRSFGAEVTIVEALPHLLPLEEESSSKRLERAFRKRGIKFELGTRFQSAKTTQGGISVTLEDGKTIDAELLLVAVGRGPVSDGIGLAEAGVETERGFVKVDEYCRTNVPTISAVGDLIPTPQLAHVGFAEGILVAERLSGLTPPPIDYDGVPRITYSDPEVASVGITSATARERGHQIKEFTYDLAANPKSKILGTQGEVKVIASVDGPVLGLHMVGARVGELIAEGQLIYNWEALPGEVAQLIHPHPTQSEAVGEAHLALAGKPLHVHG</sequence>